<evidence type="ECO:0000259" key="7">
    <source>
        <dbReference type="Pfam" id="PF13860"/>
    </source>
</evidence>
<evidence type="ECO:0000256" key="5">
    <source>
        <dbReference type="RuleBase" id="RU362076"/>
    </source>
</evidence>
<keyword evidence="9" id="KW-0282">Flagellum</keyword>
<feature type="region of interest" description="Disordered" evidence="6">
    <location>
        <begin position="1"/>
        <end position="34"/>
    </location>
</feature>
<proteinExistence type="inferred from homology"/>
<evidence type="ECO:0000256" key="6">
    <source>
        <dbReference type="SAM" id="MobiDB-lite"/>
    </source>
</evidence>
<name>A0A348WQ00_9GAMM</name>
<feature type="compositionally biased region" description="Polar residues" evidence="6">
    <location>
        <begin position="1"/>
        <end position="10"/>
    </location>
</feature>
<dbReference type="InterPro" id="IPR005648">
    <property type="entry name" value="FlgD"/>
</dbReference>
<evidence type="ECO:0000256" key="3">
    <source>
        <dbReference type="ARBA" id="ARBA00022795"/>
    </source>
</evidence>
<dbReference type="Pfam" id="PF13861">
    <property type="entry name" value="FLgD_tudor"/>
    <property type="match status" value="1"/>
</dbReference>
<dbReference type="EMBL" id="DMUP01000173">
    <property type="protein sequence ID" value="HAR56612.1"/>
    <property type="molecule type" value="Genomic_DNA"/>
</dbReference>
<dbReference type="Gene3D" id="2.60.40.4070">
    <property type="match status" value="1"/>
</dbReference>
<evidence type="ECO:0000259" key="8">
    <source>
        <dbReference type="Pfam" id="PF13861"/>
    </source>
</evidence>
<dbReference type="STRING" id="314276.OS145_10992"/>
<reference evidence="9 10" key="1">
    <citation type="journal article" date="2018" name="Nat. Biotechnol.">
        <title>A standardized bacterial taxonomy based on genome phylogeny substantially revises the tree of life.</title>
        <authorList>
            <person name="Parks D.H."/>
            <person name="Chuvochina M."/>
            <person name="Waite D.W."/>
            <person name="Rinke C."/>
            <person name="Skarshewski A."/>
            <person name="Chaumeil P.A."/>
            <person name="Hugenholtz P."/>
        </authorList>
    </citation>
    <scope>NUCLEOTIDE SEQUENCE [LARGE SCALE GENOMIC DNA]</scope>
    <source>
        <strain evidence="9">UBA9360</strain>
    </source>
</reference>
<dbReference type="RefSeq" id="WP_006954851.1">
    <property type="nucleotide sequence ID" value="NZ_DAIRLQ010000007.1"/>
</dbReference>
<dbReference type="AlphaFoldDB" id="A0A348WQ00"/>
<keyword evidence="9" id="KW-0969">Cilium</keyword>
<protein>
    <recommendedName>
        <fullName evidence="2 5">Basal-body rod modification protein FlgD</fullName>
    </recommendedName>
</protein>
<feature type="domain" description="FlgD/Vpr Ig-like" evidence="7">
    <location>
        <begin position="113"/>
        <end position="183"/>
    </location>
</feature>
<dbReference type="Pfam" id="PF03963">
    <property type="entry name" value="FlgD"/>
    <property type="match status" value="1"/>
</dbReference>
<comment type="caution">
    <text evidence="9">The sequence shown here is derived from an EMBL/GenBank/DDBJ whole genome shotgun (WGS) entry which is preliminary data.</text>
</comment>
<keyword evidence="3 5" id="KW-1005">Bacterial flagellum biogenesis</keyword>
<dbReference type="Gene3D" id="2.30.30.910">
    <property type="match status" value="1"/>
</dbReference>
<evidence type="ECO:0000256" key="1">
    <source>
        <dbReference type="ARBA" id="ARBA00010577"/>
    </source>
</evidence>
<evidence type="ECO:0000256" key="4">
    <source>
        <dbReference type="ARBA" id="ARBA00024746"/>
    </source>
</evidence>
<evidence type="ECO:0000313" key="9">
    <source>
        <dbReference type="EMBL" id="HAR56612.1"/>
    </source>
</evidence>
<accession>A0A348WQ00</accession>
<dbReference type="Proteomes" id="UP000262878">
    <property type="component" value="Unassembled WGS sequence"/>
</dbReference>
<sequence length="227" mass="24523">MDGVSNNSYIDSMRWRREEGAEAADPSEQQKLEQEDFFKLLTEQLNMQDPTKPVDNDQMISQMTSFSMAEGISQLSSQFTQFTQNMSSNQALQASTMVGRDVLVPSNKTFVESGGTATGAIALEQSGYGTKVTIKDKVGQVVDVIDLGDMSQGLHDFSWDGTNSAGEPVPEGVYSMTAQSTMGGERVEVPLQMRAKVQSVSMGNGEGVVLNLKGLGGIKFNQVSEIS</sequence>
<dbReference type="InterPro" id="IPR025963">
    <property type="entry name" value="FLgD_Tudor"/>
</dbReference>
<feature type="domain" description="FlgD Tudor-like" evidence="8">
    <location>
        <begin position="89"/>
        <end position="223"/>
    </location>
</feature>
<gene>
    <name evidence="9" type="ORF">DCR58_07485</name>
</gene>
<keyword evidence="9" id="KW-0966">Cell projection</keyword>
<dbReference type="GO" id="GO:0044781">
    <property type="term" value="P:bacterial-type flagellum organization"/>
    <property type="evidence" value="ECO:0007669"/>
    <property type="project" value="UniProtKB-UniRule"/>
</dbReference>
<evidence type="ECO:0000256" key="2">
    <source>
        <dbReference type="ARBA" id="ARBA00016013"/>
    </source>
</evidence>
<dbReference type="Pfam" id="PF13860">
    <property type="entry name" value="FlgD_ig"/>
    <property type="match status" value="1"/>
</dbReference>
<dbReference type="InterPro" id="IPR025965">
    <property type="entry name" value="FlgD/Vpr_Ig-like"/>
</dbReference>
<comment type="function">
    <text evidence="4 5">Required for flagellar hook formation. May act as a scaffolding protein.</text>
</comment>
<organism evidence="9 10">
    <name type="scientific">Idiomarina baltica</name>
    <dbReference type="NCBI Taxonomy" id="190892"/>
    <lineage>
        <taxon>Bacteria</taxon>
        <taxon>Pseudomonadati</taxon>
        <taxon>Pseudomonadota</taxon>
        <taxon>Gammaproteobacteria</taxon>
        <taxon>Alteromonadales</taxon>
        <taxon>Idiomarinaceae</taxon>
        <taxon>Idiomarina</taxon>
    </lineage>
</organism>
<evidence type="ECO:0000313" key="10">
    <source>
        <dbReference type="Proteomes" id="UP000262878"/>
    </source>
</evidence>
<comment type="similarity">
    <text evidence="1 5">Belongs to the FlgD family.</text>
</comment>